<feature type="compositionally biased region" description="Low complexity" evidence="1">
    <location>
        <begin position="241"/>
        <end position="267"/>
    </location>
</feature>
<feature type="transmembrane region" description="Helical" evidence="2">
    <location>
        <begin position="16"/>
        <end position="40"/>
    </location>
</feature>
<gene>
    <name evidence="3" type="ORF">GCM10022255_010010</name>
</gene>
<feature type="transmembrane region" description="Helical" evidence="2">
    <location>
        <begin position="103"/>
        <end position="127"/>
    </location>
</feature>
<comment type="caution">
    <text evidence="3">The sequence shown here is derived from an EMBL/GenBank/DDBJ whole genome shotgun (WGS) entry which is preliminary data.</text>
</comment>
<keyword evidence="2" id="KW-0472">Membrane</keyword>
<feature type="transmembrane region" description="Helical" evidence="2">
    <location>
        <begin position="69"/>
        <end position="91"/>
    </location>
</feature>
<dbReference type="EMBL" id="BAABAT010000002">
    <property type="protein sequence ID" value="GAA4244935.1"/>
    <property type="molecule type" value="Genomic_DNA"/>
</dbReference>
<organism evidence="3 4">
    <name type="scientific">Dactylosporangium darangshiense</name>
    <dbReference type="NCBI Taxonomy" id="579108"/>
    <lineage>
        <taxon>Bacteria</taxon>
        <taxon>Bacillati</taxon>
        <taxon>Actinomycetota</taxon>
        <taxon>Actinomycetes</taxon>
        <taxon>Micromonosporales</taxon>
        <taxon>Micromonosporaceae</taxon>
        <taxon>Dactylosporangium</taxon>
    </lineage>
</organism>
<sequence>MTVEPVRPARPAQVRVAVWLQLTVVALLLGVIGLVVSYAVHFDQVITDIAARFPGTDPDEVSSARSDNVASTLFVCVPALLVAAWYSATAVPLLRGSNVARILMFVAGGGLVALMLTQFCAGLPFALLTSAIHVGDGVVVDTVYEDQGFLDALYNHPDTFGVAALISGIGAALLVIGLSGAVVLLLALPPASRYFVPPKPVPPPLPMPFAYFPVYPGHPAPGGPAGPMPYMICPDPSAHLAPRPTEAHPAPTPAEAPTAQEPDTGSP</sequence>
<evidence type="ECO:0000256" key="1">
    <source>
        <dbReference type="SAM" id="MobiDB-lite"/>
    </source>
</evidence>
<keyword evidence="4" id="KW-1185">Reference proteome</keyword>
<dbReference type="Proteomes" id="UP001500620">
    <property type="component" value="Unassembled WGS sequence"/>
</dbReference>
<keyword evidence="2" id="KW-0812">Transmembrane</keyword>
<evidence type="ECO:0000313" key="4">
    <source>
        <dbReference type="Proteomes" id="UP001500620"/>
    </source>
</evidence>
<evidence type="ECO:0000313" key="3">
    <source>
        <dbReference type="EMBL" id="GAA4244935.1"/>
    </source>
</evidence>
<proteinExistence type="predicted"/>
<evidence type="ECO:0008006" key="5">
    <source>
        <dbReference type="Google" id="ProtNLM"/>
    </source>
</evidence>
<feature type="transmembrane region" description="Helical" evidence="2">
    <location>
        <begin position="160"/>
        <end position="188"/>
    </location>
</feature>
<protein>
    <recommendedName>
        <fullName evidence="5">Integral membrane protein</fullName>
    </recommendedName>
</protein>
<feature type="region of interest" description="Disordered" evidence="1">
    <location>
        <begin position="237"/>
        <end position="267"/>
    </location>
</feature>
<reference evidence="4" key="1">
    <citation type="journal article" date="2019" name="Int. J. Syst. Evol. Microbiol.">
        <title>The Global Catalogue of Microorganisms (GCM) 10K type strain sequencing project: providing services to taxonomists for standard genome sequencing and annotation.</title>
        <authorList>
            <consortium name="The Broad Institute Genomics Platform"/>
            <consortium name="The Broad Institute Genome Sequencing Center for Infectious Disease"/>
            <person name="Wu L."/>
            <person name="Ma J."/>
        </authorList>
    </citation>
    <scope>NUCLEOTIDE SEQUENCE [LARGE SCALE GENOMIC DNA]</scope>
    <source>
        <strain evidence="4">JCM 17441</strain>
    </source>
</reference>
<dbReference type="RefSeq" id="WP_345121702.1">
    <property type="nucleotide sequence ID" value="NZ_BAABAT010000002.1"/>
</dbReference>
<evidence type="ECO:0000256" key="2">
    <source>
        <dbReference type="SAM" id="Phobius"/>
    </source>
</evidence>
<accession>A0ABP8CZG1</accession>
<keyword evidence="2" id="KW-1133">Transmembrane helix</keyword>
<name>A0ABP8CZG1_9ACTN</name>